<dbReference type="EMBL" id="JAGMUV010000002">
    <property type="protein sequence ID" value="KAH7170693.1"/>
    <property type="molecule type" value="Genomic_DNA"/>
</dbReference>
<proteinExistence type="predicted"/>
<evidence type="ECO:0000313" key="1">
    <source>
        <dbReference type="EMBL" id="KAH7170693.1"/>
    </source>
</evidence>
<evidence type="ECO:0000313" key="2">
    <source>
        <dbReference type="Proteomes" id="UP000738349"/>
    </source>
</evidence>
<protein>
    <submittedName>
        <fullName evidence="1">Uncharacterized protein</fullName>
    </submittedName>
</protein>
<keyword evidence="2" id="KW-1185">Reference proteome</keyword>
<organism evidence="1 2">
    <name type="scientific">Dactylonectria macrodidyma</name>
    <dbReference type="NCBI Taxonomy" id="307937"/>
    <lineage>
        <taxon>Eukaryota</taxon>
        <taxon>Fungi</taxon>
        <taxon>Dikarya</taxon>
        <taxon>Ascomycota</taxon>
        <taxon>Pezizomycotina</taxon>
        <taxon>Sordariomycetes</taxon>
        <taxon>Hypocreomycetidae</taxon>
        <taxon>Hypocreales</taxon>
        <taxon>Nectriaceae</taxon>
        <taxon>Dactylonectria</taxon>
    </lineage>
</organism>
<sequence length="183" mass="20218">MRLLGTQVSNLLNALLLLGNRPSTLVLHDPGIRLARGNLGTWVQRTASSHLAHTLTHHLCRIATPSRATTSTPPPLPHLESYWVHTWTAHTALRRTSLTLGSSSPTSTHFCRCLLVPLDLKPFLNNFLHPPSSVLHLASHILHLIYIPPIPCSWRGRFCDQLELELCSKPTGGSHFPHTANPA</sequence>
<gene>
    <name evidence="1" type="ORF">EDB81DRAFT_175968</name>
</gene>
<dbReference type="AlphaFoldDB" id="A0A9P9FQT6"/>
<accession>A0A9P9FQT6</accession>
<comment type="caution">
    <text evidence="1">The sequence shown here is derived from an EMBL/GenBank/DDBJ whole genome shotgun (WGS) entry which is preliminary data.</text>
</comment>
<reference evidence="1" key="1">
    <citation type="journal article" date="2021" name="Nat. Commun.">
        <title>Genetic determinants of endophytism in the Arabidopsis root mycobiome.</title>
        <authorList>
            <person name="Mesny F."/>
            <person name="Miyauchi S."/>
            <person name="Thiergart T."/>
            <person name="Pickel B."/>
            <person name="Atanasova L."/>
            <person name="Karlsson M."/>
            <person name="Huettel B."/>
            <person name="Barry K.W."/>
            <person name="Haridas S."/>
            <person name="Chen C."/>
            <person name="Bauer D."/>
            <person name="Andreopoulos W."/>
            <person name="Pangilinan J."/>
            <person name="LaButti K."/>
            <person name="Riley R."/>
            <person name="Lipzen A."/>
            <person name="Clum A."/>
            <person name="Drula E."/>
            <person name="Henrissat B."/>
            <person name="Kohler A."/>
            <person name="Grigoriev I.V."/>
            <person name="Martin F.M."/>
            <person name="Hacquard S."/>
        </authorList>
    </citation>
    <scope>NUCLEOTIDE SEQUENCE</scope>
    <source>
        <strain evidence="1">MPI-CAGE-AT-0147</strain>
    </source>
</reference>
<name>A0A9P9FQT6_9HYPO</name>
<dbReference type="Proteomes" id="UP000738349">
    <property type="component" value="Unassembled WGS sequence"/>
</dbReference>